<name>A0ABQ8UCI4_9EUKA</name>
<organism evidence="1 2">
    <name type="scientific">Paratrimastix pyriformis</name>
    <dbReference type="NCBI Taxonomy" id="342808"/>
    <lineage>
        <taxon>Eukaryota</taxon>
        <taxon>Metamonada</taxon>
        <taxon>Preaxostyla</taxon>
        <taxon>Paratrimastigidae</taxon>
        <taxon>Paratrimastix</taxon>
    </lineage>
</organism>
<proteinExistence type="predicted"/>
<dbReference type="InterPro" id="IPR050792">
    <property type="entry name" value="ADP-ribosylglycohydrolase"/>
</dbReference>
<dbReference type="InterPro" id="IPR005502">
    <property type="entry name" value="Ribosyl_crysJ1"/>
</dbReference>
<sequence length="381" mass="41872">MSAPTPNLEDRYLGAIFGLAIGDGIGEATESCHGCAPIGRDIFVPSVWAQFPNPHHLKPDTSMALCLAESLVKNGFDPLDQIKRYRKWYKEGYLSSTGRCFDIGNQTKAAILRMSWMRKPLMDPPEDASIEGGNGSIMRLAPVPLAFAHDPSRAVLLSGESSRTTHSTRACVDACRYLGALIVGALQGRSKEEILDAHFDPTPGSLGQPPLHPTISLVREGLYKRHDPPTRHEGPTLGLLVHTLRVALWAFWRGSSFEEGCLLCVNVPGFASHSFLTPRIPARIRGCGHDHGVAQGMTMWVEIWPWVGLVWPWVGLVWPWVGMTMGWNGHVWPWIGLAMDWVGMTYDLGPELLANLARQLLRVRTQAETPPPPPAASTATT</sequence>
<dbReference type="Pfam" id="PF03747">
    <property type="entry name" value="ADP_ribosyl_GH"/>
    <property type="match status" value="1"/>
</dbReference>
<keyword evidence="2" id="KW-1185">Reference proteome</keyword>
<dbReference type="InterPro" id="IPR036705">
    <property type="entry name" value="Ribosyl_crysJ1_sf"/>
</dbReference>
<dbReference type="PANTHER" id="PTHR16222">
    <property type="entry name" value="ADP-RIBOSYLGLYCOHYDROLASE"/>
    <property type="match status" value="1"/>
</dbReference>
<dbReference type="Gene3D" id="1.10.4080.10">
    <property type="entry name" value="ADP-ribosylation/Crystallin J1"/>
    <property type="match status" value="1"/>
</dbReference>
<dbReference type="SUPFAM" id="SSF101478">
    <property type="entry name" value="ADP-ribosylglycohydrolase"/>
    <property type="match status" value="1"/>
</dbReference>
<accession>A0ABQ8UCI4</accession>
<dbReference type="Proteomes" id="UP001141327">
    <property type="component" value="Unassembled WGS sequence"/>
</dbReference>
<comment type="caution">
    <text evidence="1">The sequence shown here is derived from an EMBL/GenBank/DDBJ whole genome shotgun (WGS) entry which is preliminary data.</text>
</comment>
<evidence type="ECO:0000313" key="1">
    <source>
        <dbReference type="EMBL" id="KAJ4455044.1"/>
    </source>
</evidence>
<evidence type="ECO:0000313" key="2">
    <source>
        <dbReference type="Proteomes" id="UP001141327"/>
    </source>
</evidence>
<protein>
    <submittedName>
        <fullName evidence="1">ADP-ribosylglycohydrolase family protein</fullName>
    </submittedName>
</protein>
<dbReference type="PANTHER" id="PTHR16222:SF12">
    <property type="entry name" value="ADP-RIBOSYLGLYCOHYDROLASE-RELATED"/>
    <property type="match status" value="1"/>
</dbReference>
<dbReference type="EMBL" id="JAPMOS010000123">
    <property type="protein sequence ID" value="KAJ4455044.1"/>
    <property type="molecule type" value="Genomic_DNA"/>
</dbReference>
<reference evidence="1" key="1">
    <citation type="journal article" date="2022" name="bioRxiv">
        <title>Genomics of Preaxostyla Flagellates Illuminates Evolutionary Transitions and the Path Towards Mitochondrial Loss.</title>
        <authorList>
            <person name="Novak L.V.F."/>
            <person name="Treitli S.C."/>
            <person name="Pyrih J."/>
            <person name="Halakuc P."/>
            <person name="Pipaliya S.V."/>
            <person name="Vacek V."/>
            <person name="Brzon O."/>
            <person name="Soukal P."/>
            <person name="Eme L."/>
            <person name="Dacks J.B."/>
            <person name="Karnkowska A."/>
            <person name="Elias M."/>
            <person name="Hampl V."/>
        </authorList>
    </citation>
    <scope>NUCLEOTIDE SEQUENCE</scope>
    <source>
        <strain evidence="1">RCP-MX</strain>
    </source>
</reference>
<gene>
    <name evidence="1" type="ORF">PAPYR_10119</name>
</gene>